<dbReference type="CDD" id="cd09272">
    <property type="entry name" value="RNase_HI_RT_Ty1"/>
    <property type="match status" value="1"/>
</dbReference>
<sequence>MATKKDWRIWTKLISKTGVGWSNELGTISATDEWWKAKIQDRLYSSIVATREYAWAPSLGVHGGANCVHPDTNDANIDTVDLEEGRCDSEEDINLASDNDITRLVGGLDMSNSSLFVMHLVVGLVILLVYVNDKIINDSDSNEIHKSKYIQDLLLKTDMHDAKACNTPCLPYQRLLKDYGVPYENPTLYRSIVGAFDVDWVGDPNDRRSTTGLVVFLGSNPISWSSKKQHTVSRSSTKKEYRALSTKQEIEGGW</sequence>
<evidence type="ECO:0000256" key="1">
    <source>
        <dbReference type="SAM" id="Phobius"/>
    </source>
</evidence>
<proteinExistence type="predicted"/>
<dbReference type="PANTHER" id="PTHR11439:SF483">
    <property type="entry name" value="PEPTIDE SYNTHASE GLIP-LIKE, PUTATIVE (AFU_ORTHOLOGUE AFUA_3G12920)-RELATED"/>
    <property type="match status" value="1"/>
</dbReference>
<accession>A0A6N2L008</accession>
<keyword evidence="1" id="KW-1133">Transmembrane helix</keyword>
<reference evidence="2" key="1">
    <citation type="submission" date="2019-03" db="EMBL/GenBank/DDBJ databases">
        <authorList>
            <person name="Mank J."/>
            <person name="Almeida P."/>
        </authorList>
    </citation>
    <scope>NUCLEOTIDE SEQUENCE</scope>
    <source>
        <strain evidence="2">78183</strain>
    </source>
</reference>
<dbReference type="EMBL" id="CAADRP010000957">
    <property type="protein sequence ID" value="VFU33863.1"/>
    <property type="molecule type" value="Genomic_DNA"/>
</dbReference>
<feature type="transmembrane region" description="Helical" evidence="1">
    <location>
        <begin position="113"/>
        <end position="131"/>
    </location>
</feature>
<keyword evidence="1" id="KW-0472">Membrane</keyword>
<evidence type="ECO:0000313" key="2">
    <source>
        <dbReference type="EMBL" id="VFU33863.1"/>
    </source>
</evidence>
<organism evidence="2">
    <name type="scientific">Salix viminalis</name>
    <name type="common">Common osier</name>
    <name type="synonym">Basket willow</name>
    <dbReference type="NCBI Taxonomy" id="40686"/>
    <lineage>
        <taxon>Eukaryota</taxon>
        <taxon>Viridiplantae</taxon>
        <taxon>Streptophyta</taxon>
        <taxon>Embryophyta</taxon>
        <taxon>Tracheophyta</taxon>
        <taxon>Spermatophyta</taxon>
        <taxon>Magnoliopsida</taxon>
        <taxon>eudicotyledons</taxon>
        <taxon>Gunneridae</taxon>
        <taxon>Pentapetalae</taxon>
        <taxon>rosids</taxon>
        <taxon>fabids</taxon>
        <taxon>Malpighiales</taxon>
        <taxon>Salicaceae</taxon>
        <taxon>Saliceae</taxon>
        <taxon>Salix</taxon>
    </lineage>
</organism>
<name>A0A6N2L008_SALVM</name>
<dbReference type="PANTHER" id="PTHR11439">
    <property type="entry name" value="GAG-POL-RELATED RETROTRANSPOSON"/>
    <property type="match status" value="1"/>
</dbReference>
<keyword evidence="1" id="KW-0812">Transmembrane</keyword>
<evidence type="ECO:0008006" key="3">
    <source>
        <dbReference type="Google" id="ProtNLM"/>
    </source>
</evidence>
<dbReference type="AlphaFoldDB" id="A0A6N2L008"/>
<gene>
    <name evidence="2" type="ORF">SVIM_LOCUS158922</name>
</gene>
<protein>
    <recommendedName>
        <fullName evidence="3">Myb/SANT-like domain-containing protein</fullName>
    </recommendedName>
</protein>